<dbReference type="InterPro" id="IPR027798">
    <property type="entry name" value="Ub_Mut7C"/>
</dbReference>
<accession>A0A5M6DE12</accession>
<dbReference type="Pfam" id="PF14451">
    <property type="entry name" value="Ub-Mut7C"/>
    <property type="match status" value="1"/>
</dbReference>
<dbReference type="RefSeq" id="WP_150088766.1">
    <property type="nucleotide sequence ID" value="NZ_VWSF01000008.1"/>
</dbReference>
<dbReference type="PANTHER" id="PTHR39081:SF1">
    <property type="entry name" value="MUT7-C RNASE DOMAIN-CONTAINING PROTEIN"/>
    <property type="match status" value="1"/>
</dbReference>
<protein>
    <recommendedName>
        <fullName evidence="5">Twitching motility protein PilT</fullName>
    </recommendedName>
</protein>
<dbReference type="PANTHER" id="PTHR39081">
    <property type="entry name" value="MUT7-C DOMAIN-CONTAINING PROTEIN"/>
    <property type="match status" value="1"/>
</dbReference>
<dbReference type="InterPro" id="IPR002782">
    <property type="entry name" value="Mut7-C_RNAse_dom"/>
</dbReference>
<evidence type="ECO:0008006" key="5">
    <source>
        <dbReference type="Google" id="ProtNLM"/>
    </source>
</evidence>
<dbReference type="EMBL" id="VWSF01000008">
    <property type="protein sequence ID" value="KAA5545764.1"/>
    <property type="molecule type" value="Genomic_DNA"/>
</dbReference>
<feature type="domain" description="Ubiquitin Mut7-C" evidence="2">
    <location>
        <begin position="5"/>
        <end position="77"/>
    </location>
</feature>
<gene>
    <name evidence="3" type="ORF">F0145_12595</name>
</gene>
<evidence type="ECO:0000259" key="1">
    <source>
        <dbReference type="Pfam" id="PF01927"/>
    </source>
</evidence>
<keyword evidence="4" id="KW-1185">Reference proteome</keyword>
<evidence type="ECO:0000259" key="2">
    <source>
        <dbReference type="Pfam" id="PF14451"/>
    </source>
</evidence>
<dbReference type="Pfam" id="PF01927">
    <property type="entry name" value="Mut7-C"/>
    <property type="match status" value="1"/>
</dbReference>
<dbReference type="AlphaFoldDB" id="A0A5M6DE12"/>
<reference evidence="3 4" key="1">
    <citation type="submission" date="2019-09" db="EMBL/GenBank/DDBJ databases">
        <title>Genome sequence and assembly of Adhaeribacter sp.</title>
        <authorList>
            <person name="Chhetri G."/>
        </authorList>
    </citation>
    <scope>NUCLEOTIDE SEQUENCE [LARGE SCALE GENOMIC DNA]</scope>
    <source>
        <strain evidence="3 4">DK36</strain>
    </source>
</reference>
<proteinExistence type="predicted"/>
<dbReference type="Proteomes" id="UP000323426">
    <property type="component" value="Unassembled WGS sequence"/>
</dbReference>
<evidence type="ECO:0000313" key="4">
    <source>
        <dbReference type="Proteomes" id="UP000323426"/>
    </source>
</evidence>
<comment type="caution">
    <text evidence="3">The sequence shown here is derived from an EMBL/GenBank/DDBJ whole genome shotgun (WGS) entry which is preliminary data.</text>
</comment>
<sequence length="250" mass="29138">MTGWADFLFQGNLNDFLRPRERNTIIRYSFSSLPAVKDAIEALGIPHPEVDVILINQAPAKFMQPLHPHDQIAVYPAIPRRTWPLGYSLQANLPAATGFVLDVHLGKLAKNLRLLGFDTCYQNNYSDKDIAEIAARDNRRVLTRDIGLLKQKKINWGYWLRSQHTEEQLTEVLTYFNLKDSLAPFTRCLECNSKLTTVNKEAVWELLPPKTKQYFNQFYQCPACRRVYWQGSHFDRMQEFVNRIRHNQNV</sequence>
<evidence type="ECO:0000313" key="3">
    <source>
        <dbReference type="EMBL" id="KAA5545764.1"/>
    </source>
</evidence>
<name>A0A5M6DE12_9BACT</name>
<organism evidence="3 4">
    <name type="scientific">Adhaeribacter rhizoryzae</name>
    <dbReference type="NCBI Taxonomy" id="2607907"/>
    <lineage>
        <taxon>Bacteria</taxon>
        <taxon>Pseudomonadati</taxon>
        <taxon>Bacteroidota</taxon>
        <taxon>Cytophagia</taxon>
        <taxon>Cytophagales</taxon>
        <taxon>Hymenobacteraceae</taxon>
        <taxon>Adhaeribacter</taxon>
    </lineage>
</organism>
<feature type="domain" description="Mut7-C RNAse" evidence="1">
    <location>
        <begin position="98"/>
        <end position="240"/>
    </location>
</feature>